<dbReference type="Pfam" id="PF12796">
    <property type="entry name" value="Ank_2"/>
    <property type="match status" value="2"/>
</dbReference>
<feature type="region of interest" description="Disordered" evidence="4">
    <location>
        <begin position="1"/>
        <end position="62"/>
    </location>
</feature>
<evidence type="ECO:0000256" key="1">
    <source>
        <dbReference type="ARBA" id="ARBA00022737"/>
    </source>
</evidence>
<evidence type="ECO:0000313" key="6">
    <source>
        <dbReference type="Proteomes" id="UP000613740"/>
    </source>
</evidence>
<accession>A0A835WQJ4</accession>
<dbReference type="EMBL" id="JAEHOD010000006">
    <property type="protein sequence ID" value="KAG2452249.1"/>
    <property type="molecule type" value="Genomic_DNA"/>
</dbReference>
<feature type="repeat" description="ANK" evidence="3">
    <location>
        <begin position="610"/>
        <end position="642"/>
    </location>
</feature>
<dbReference type="OrthoDB" id="535596at2759"/>
<evidence type="ECO:0000256" key="3">
    <source>
        <dbReference type="PROSITE-ProRule" id="PRU00023"/>
    </source>
</evidence>
<name>A0A835WQJ4_9CHLO</name>
<reference evidence="5" key="1">
    <citation type="journal article" date="2020" name="bioRxiv">
        <title>Comparative genomics of Chlamydomonas.</title>
        <authorList>
            <person name="Craig R.J."/>
            <person name="Hasan A.R."/>
            <person name="Ness R.W."/>
            <person name="Keightley P.D."/>
        </authorList>
    </citation>
    <scope>NUCLEOTIDE SEQUENCE</scope>
    <source>
        <strain evidence="5">CCAP 11/173</strain>
    </source>
</reference>
<dbReference type="Pfam" id="PF00023">
    <property type="entry name" value="Ank"/>
    <property type="match status" value="1"/>
</dbReference>
<dbReference type="InterPro" id="IPR036770">
    <property type="entry name" value="Ankyrin_rpt-contain_sf"/>
</dbReference>
<feature type="repeat" description="ANK" evidence="3">
    <location>
        <begin position="809"/>
        <end position="841"/>
    </location>
</feature>
<dbReference type="PROSITE" id="PS50088">
    <property type="entry name" value="ANK_REPEAT"/>
    <property type="match status" value="6"/>
</dbReference>
<dbReference type="InterPro" id="IPR002110">
    <property type="entry name" value="Ankyrin_rpt"/>
</dbReference>
<dbReference type="Proteomes" id="UP000613740">
    <property type="component" value="Unassembled WGS sequence"/>
</dbReference>
<evidence type="ECO:0000256" key="4">
    <source>
        <dbReference type="SAM" id="MobiDB-lite"/>
    </source>
</evidence>
<evidence type="ECO:0008006" key="7">
    <source>
        <dbReference type="Google" id="ProtNLM"/>
    </source>
</evidence>
<dbReference type="PROSITE" id="PS50297">
    <property type="entry name" value="ANK_REP_REGION"/>
    <property type="match status" value="6"/>
</dbReference>
<dbReference type="SUPFAM" id="SSF48403">
    <property type="entry name" value="Ankyrin repeat"/>
    <property type="match status" value="1"/>
</dbReference>
<feature type="repeat" description="ANK" evidence="3">
    <location>
        <begin position="710"/>
        <end position="742"/>
    </location>
</feature>
<gene>
    <name evidence="5" type="ORF">HYH02_003276</name>
</gene>
<feature type="repeat" description="ANK" evidence="3">
    <location>
        <begin position="743"/>
        <end position="775"/>
    </location>
</feature>
<sequence length="879" mass="90184">MGGGASRSREDALRKELAALQEARRKEAEQAQATSQPPPTQPAPQAAPPLKPQPQDDTKEQQQPQLLLPTVPAHVALPQLPAVIRDLHGGMPPDIASPPMRLMRIAAVLKWTSGIMVYEDVDPADCEELPYSDVSEAQWGATVVLSWRWGAPKPATAQPGFSPMTPAQFAALQAALGRMAGSGFEFVWIDWSCVPQYSAPSMVEVLRSKVFYARARAMLVIPTFHPLPTEGIVRPLLARAQQLLTEYQPAAPAAPAHTPTSETTAPLSATTGAAAAAAAASCDAGDAAAAAAAVGGMLAGGSMGCREYLHRVWTLAERMARYGRAEPLSAWVGLEAWLGMLADAVMAAAGVANGCGGGGGAKRGGKGADSALVLYKRILDACSSSSPAAAGVAAAAVGAVAAGGAGANGEADSNGKGGGGKDGDGGGAGGMLDAVVPLLASAAATGSLLGEGSRGLDERFAELLRLGAAVWRSSRLEEAPSEAWLRDYLGDMQAGVYQAWSDADRVWAVYSYFCWKKVDPSSLPEAIQDLVRVAGGGSDHVLAVGGQLGLGAQGVAAIAGALGLGQLRKQQLALARDKGRQLLSLAREGGDAAAVRALLAEGATRDEMAQGDTPFTIAAANGHLDAVKLLLAAGANCKTRDLDRYTLGKTPLRAAAENGHASVMSVLLAAGVDCQSDEAVLALIATASNGRSEAMGVLLAAGTDKDRQMDNMTPLRGAAKHGRVRAVSILLEAGADKEARDKAGNTALLVAAQHGKDECVQVLLDAGADTQAANTDGYTALMWAAKEGHEEMLTDLLAAGASVNVANKDGVTPLMWAAQYNHLEVARALVAAGADKSPKNKAGERALDLASGKGMQVLLQPPPGPEAAVAGGAKKKKDK</sequence>
<feature type="repeat" description="ANK" evidence="3">
    <location>
        <begin position="647"/>
        <end position="679"/>
    </location>
</feature>
<feature type="compositionally biased region" description="Pro residues" evidence="4">
    <location>
        <begin position="36"/>
        <end position="52"/>
    </location>
</feature>
<proteinExistence type="predicted"/>
<dbReference type="PANTHER" id="PTHR24188:SF29">
    <property type="entry name" value="GH09064P"/>
    <property type="match status" value="1"/>
</dbReference>
<keyword evidence="1" id="KW-0677">Repeat</keyword>
<comment type="caution">
    <text evidence="5">The sequence shown here is derived from an EMBL/GenBank/DDBJ whole genome shotgun (WGS) entry which is preliminary data.</text>
</comment>
<dbReference type="SMART" id="SM00248">
    <property type="entry name" value="ANK"/>
    <property type="match status" value="8"/>
</dbReference>
<keyword evidence="2 3" id="KW-0040">ANK repeat</keyword>
<feature type="region of interest" description="Disordered" evidence="4">
    <location>
        <begin position="855"/>
        <end position="879"/>
    </location>
</feature>
<feature type="compositionally biased region" description="Basic and acidic residues" evidence="4">
    <location>
        <begin position="7"/>
        <end position="29"/>
    </location>
</feature>
<dbReference type="AlphaFoldDB" id="A0A835WQJ4"/>
<dbReference type="PRINTS" id="PR01415">
    <property type="entry name" value="ANKYRIN"/>
</dbReference>
<dbReference type="Gene3D" id="1.25.40.20">
    <property type="entry name" value="Ankyrin repeat-containing domain"/>
    <property type="match status" value="4"/>
</dbReference>
<evidence type="ECO:0000256" key="2">
    <source>
        <dbReference type="ARBA" id="ARBA00023043"/>
    </source>
</evidence>
<dbReference type="PANTHER" id="PTHR24188">
    <property type="entry name" value="ANKYRIN REPEAT PROTEIN"/>
    <property type="match status" value="1"/>
</dbReference>
<keyword evidence="6" id="KW-1185">Reference proteome</keyword>
<organism evidence="5 6">
    <name type="scientific">Chlamydomonas schloesseri</name>
    <dbReference type="NCBI Taxonomy" id="2026947"/>
    <lineage>
        <taxon>Eukaryota</taxon>
        <taxon>Viridiplantae</taxon>
        <taxon>Chlorophyta</taxon>
        <taxon>core chlorophytes</taxon>
        <taxon>Chlorophyceae</taxon>
        <taxon>CS clade</taxon>
        <taxon>Chlamydomonadales</taxon>
        <taxon>Chlamydomonadaceae</taxon>
        <taxon>Chlamydomonas</taxon>
    </lineage>
</organism>
<feature type="repeat" description="ANK" evidence="3">
    <location>
        <begin position="776"/>
        <end position="808"/>
    </location>
</feature>
<evidence type="ECO:0000313" key="5">
    <source>
        <dbReference type="EMBL" id="KAG2452249.1"/>
    </source>
</evidence>
<protein>
    <recommendedName>
        <fullName evidence="7">Heterokaryon incompatibility domain-containing protein</fullName>
    </recommendedName>
</protein>